<dbReference type="Gene3D" id="1.20.1260.20">
    <property type="entry name" value="PPE superfamily"/>
    <property type="match status" value="1"/>
</dbReference>
<sequence>MDFGALPPEINSGNMYAGPGSGPMLAAAAAWSELATELYSMASSFQSVISELTSGPWLGPSSAAMVAAAVPYVAWMSATAAQAEQTALQANAAARAFETAFAMTVPPPVVAANRASLMSLIATNFLGQNTPAIAANEADYHEMWAQDATAMYGYAAASAAAAKLAPFTPPTHPTGLAGQLVTLAQVVGQSLVTDTVDPFVTLYQLLVAVPPALQGLVSPAPSLSGLTNLVSLALSPASVNSLSTFSLPPLAARIATTPVTYLGAAVFGNNVGRAIGLLQTVGPGGLGSILGGSPGTPAALGAVGASSPISAGLGQAPAVGGLSVPPSWAAAAPAVRLAAAAHTSAETAPTAAPAASTALPAHSFGQSLLGALAGRALTGVTARARISVMPRVPAGG</sequence>
<dbReference type="InterPro" id="IPR038332">
    <property type="entry name" value="PPE_sf"/>
</dbReference>
<dbReference type="GO" id="GO:0052572">
    <property type="term" value="P:response to host immune response"/>
    <property type="evidence" value="ECO:0007669"/>
    <property type="project" value="TreeGrafter"/>
</dbReference>
<keyword evidence="5" id="KW-1185">Reference proteome</keyword>
<organism evidence="4 5">
    <name type="scientific">Mycobacterium botniense</name>
    <dbReference type="NCBI Taxonomy" id="84962"/>
    <lineage>
        <taxon>Bacteria</taxon>
        <taxon>Bacillati</taxon>
        <taxon>Actinomycetota</taxon>
        <taxon>Actinomycetes</taxon>
        <taxon>Mycobacteriales</taxon>
        <taxon>Mycobacteriaceae</taxon>
        <taxon>Mycobacterium</taxon>
    </lineage>
</organism>
<dbReference type="EMBL" id="BLKW01000004">
    <property type="protein sequence ID" value="GFG75012.1"/>
    <property type="molecule type" value="Genomic_DNA"/>
</dbReference>
<evidence type="ECO:0000259" key="2">
    <source>
        <dbReference type="Pfam" id="PF00823"/>
    </source>
</evidence>
<name>A0A7I9XYW5_9MYCO</name>
<evidence type="ECO:0000256" key="1">
    <source>
        <dbReference type="ARBA" id="ARBA00010652"/>
    </source>
</evidence>
<proteinExistence type="inferred from homology"/>
<evidence type="ECO:0000259" key="3">
    <source>
        <dbReference type="Pfam" id="PF12484"/>
    </source>
</evidence>
<evidence type="ECO:0000313" key="5">
    <source>
        <dbReference type="Proteomes" id="UP000465361"/>
    </source>
</evidence>
<accession>A0A7I9XYW5</accession>
<dbReference type="PANTHER" id="PTHR46766">
    <property type="entry name" value="GLUTAMINE-RICH PROTEIN 2"/>
    <property type="match status" value="1"/>
</dbReference>
<dbReference type="SUPFAM" id="SSF140459">
    <property type="entry name" value="PE/PPE dimer-like"/>
    <property type="match status" value="1"/>
</dbReference>
<dbReference type="PANTHER" id="PTHR46766:SF1">
    <property type="entry name" value="GLUTAMINE-RICH PROTEIN 2"/>
    <property type="match status" value="1"/>
</dbReference>
<dbReference type="Pfam" id="PF00823">
    <property type="entry name" value="PPE"/>
    <property type="match status" value="1"/>
</dbReference>
<comment type="caution">
    <text evidence="4">The sequence shown here is derived from an EMBL/GenBank/DDBJ whole genome shotgun (WGS) entry which is preliminary data.</text>
</comment>
<dbReference type="AlphaFoldDB" id="A0A7I9XYW5"/>
<dbReference type="FunFam" id="1.20.1260.20:FF:000001">
    <property type="entry name" value="PPE family protein PPE41"/>
    <property type="match status" value="1"/>
</dbReference>
<comment type="similarity">
    <text evidence="1">Belongs to the mycobacterial PPE family.</text>
</comment>
<dbReference type="RefSeq" id="WP_163757460.1">
    <property type="nucleotide sequence ID" value="NZ_BLKW01000004.1"/>
</dbReference>
<protein>
    <submittedName>
        <fullName evidence="4">Putative PPE family protein PPE32</fullName>
    </submittedName>
</protein>
<dbReference type="InterPro" id="IPR000030">
    <property type="entry name" value="PPE_dom"/>
</dbReference>
<feature type="domain" description="PPE" evidence="2">
    <location>
        <begin position="2"/>
        <end position="164"/>
    </location>
</feature>
<gene>
    <name evidence="4" type="primary">PPE32_2</name>
    <name evidence="4" type="ORF">MBOT_23770</name>
</gene>
<dbReference type="InterPro" id="IPR022171">
    <property type="entry name" value="PPE_C"/>
</dbReference>
<dbReference type="Proteomes" id="UP000465361">
    <property type="component" value="Unassembled WGS sequence"/>
</dbReference>
<evidence type="ECO:0000313" key="4">
    <source>
        <dbReference type="EMBL" id="GFG75012.1"/>
    </source>
</evidence>
<reference evidence="4 5" key="1">
    <citation type="journal article" date="2019" name="Emerg. Microbes Infect.">
        <title>Comprehensive subspecies identification of 175 nontuberculous mycobacteria species based on 7547 genomic profiles.</title>
        <authorList>
            <person name="Matsumoto Y."/>
            <person name="Kinjo T."/>
            <person name="Motooka D."/>
            <person name="Nabeya D."/>
            <person name="Jung N."/>
            <person name="Uechi K."/>
            <person name="Horii T."/>
            <person name="Iida T."/>
            <person name="Fujita J."/>
            <person name="Nakamura S."/>
        </authorList>
    </citation>
    <scope>NUCLEOTIDE SEQUENCE [LARGE SCALE GENOMIC DNA]</scope>
    <source>
        <strain evidence="4 5">JCM 17322</strain>
    </source>
</reference>
<feature type="domain" description="PPE family C-terminal" evidence="3">
    <location>
        <begin position="310"/>
        <end position="391"/>
    </location>
</feature>
<dbReference type="Pfam" id="PF12484">
    <property type="entry name" value="PPE-SVP"/>
    <property type="match status" value="1"/>
</dbReference>